<keyword evidence="1" id="KW-0969">Cilium</keyword>
<dbReference type="Proteomes" id="UP000198642">
    <property type="component" value="Unassembled WGS sequence"/>
</dbReference>
<accession>A0A1I0WI32</accession>
<dbReference type="Gene3D" id="3.30.160.170">
    <property type="entry name" value="FlaG-like"/>
    <property type="match status" value="1"/>
</dbReference>
<keyword evidence="2" id="KW-1185">Reference proteome</keyword>
<dbReference type="PANTHER" id="PTHR37166:SF1">
    <property type="entry name" value="PROTEIN FLAG"/>
    <property type="match status" value="1"/>
</dbReference>
<proteinExistence type="predicted"/>
<name>A0A1I0WI32_9BACI</name>
<keyword evidence="1" id="KW-0966">Cell projection</keyword>
<dbReference type="InterPro" id="IPR035924">
    <property type="entry name" value="FlaG-like_sf"/>
</dbReference>
<dbReference type="EMBL" id="FOJW01000003">
    <property type="protein sequence ID" value="SFA88301.1"/>
    <property type="molecule type" value="Genomic_DNA"/>
</dbReference>
<sequence length="122" mass="14222">MMKLEYALTAVHPLQNEQNSKRMTSAAKEKIAENSNNTNTALDQEHLVDKDQAKTIVSKLNELMKPLRTNIQFEYHEKLEDYFVKVVNRETDEVIREIPPEKMLDMYAAMAEFMGFLVDEKI</sequence>
<protein>
    <submittedName>
        <fullName evidence="1">Flagellar protein FlaG</fullName>
    </submittedName>
</protein>
<evidence type="ECO:0000313" key="2">
    <source>
        <dbReference type="Proteomes" id="UP000198642"/>
    </source>
</evidence>
<dbReference type="RefSeq" id="WP_244535668.1">
    <property type="nucleotide sequence ID" value="NZ_FOJW01000003.1"/>
</dbReference>
<dbReference type="PANTHER" id="PTHR37166">
    <property type="entry name" value="PROTEIN FLAG"/>
    <property type="match status" value="1"/>
</dbReference>
<evidence type="ECO:0000313" key="1">
    <source>
        <dbReference type="EMBL" id="SFA88301.1"/>
    </source>
</evidence>
<gene>
    <name evidence="1" type="ORF">SAMN04488072_10357</name>
</gene>
<dbReference type="InterPro" id="IPR005186">
    <property type="entry name" value="FlaG"/>
</dbReference>
<organism evidence="1 2">
    <name type="scientific">Lentibacillus halodurans</name>
    <dbReference type="NCBI Taxonomy" id="237679"/>
    <lineage>
        <taxon>Bacteria</taxon>
        <taxon>Bacillati</taxon>
        <taxon>Bacillota</taxon>
        <taxon>Bacilli</taxon>
        <taxon>Bacillales</taxon>
        <taxon>Bacillaceae</taxon>
        <taxon>Lentibacillus</taxon>
    </lineage>
</organism>
<keyword evidence="1" id="KW-0282">Flagellum</keyword>
<dbReference type="NCBIfam" id="NF005834">
    <property type="entry name" value="PRK07738.1"/>
    <property type="match status" value="1"/>
</dbReference>
<dbReference type="Pfam" id="PF03646">
    <property type="entry name" value="FlaG"/>
    <property type="match status" value="1"/>
</dbReference>
<reference evidence="1 2" key="1">
    <citation type="submission" date="2016-10" db="EMBL/GenBank/DDBJ databases">
        <authorList>
            <person name="de Groot N.N."/>
        </authorList>
    </citation>
    <scope>NUCLEOTIDE SEQUENCE [LARGE SCALE GENOMIC DNA]</scope>
    <source>
        <strain evidence="1 2">CGMCC 1.3702</strain>
    </source>
</reference>
<dbReference type="AlphaFoldDB" id="A0A1I0WI32"/>
<dbReference type="SUPFAM" id="SSF160214">
    <property type="entry name" value="FlaG-like"/>
    <property type="match status" value="1"/>
</dbReference>
<dbReference type="STRING" id="237679.SAMN04488072_10357"/>